<feature type="region of interest" description="Disordered" evidence="1">
    <location>
        <begin position="126"/>
        <end position="149"/>
    </location>
</feature>
<reference evidence="2" key="1">
    <citation type="submission" date="2020-06" db="EMBL/GenBank/DDBJ databases">
        <authorList>
            <person name="Li T."/>
            <person name="Hu X."/>
            <person name="Zhang T."/>
            <person name="Song X."/>
            <person name="Zhang H."/>
            <person name="Dai N."/>
            <person name="Sheng W."/>
            <person name="Hou X."/>
            <person name="Wei L."/>
        </authorList>
    </citation>
    <scope>NUCLEOTIDE SEQUENCE</scope>
    <source>
        <strain evidence="2">G02</strain>
        <tissue evidence="2">Leaf</tissue>
    </source>
</reference>
<gene>
    <name evidence="2" type="ORF">Sradi_6948400</name>
</gene>
<dbReference type="EMBL" id="JACGWJ010000334">
    <property type="protein sequence ID" value="KAL0293253.1"/>
    <property type="molecule type" value="Genomic_DNA"/>
</dbReference>
<evidence type="ECO:0000313" key="2">
    <source>
        <dbReference type="EMBL" id="KAL0293253.1"/>
    </source>
</evidence>
<reference evidence="2" key="2">
    <citation type="journal article" date="2024" name="Plant">
        <title>Genomic evolution and insights into agronomic trait innovations of Sesamum species.</title>
        <authorList>
            <person name="Miao H."/>
            <person name="Wang L."/>
            <person name="Qu L."/>
            <person name="Liu H."/>
            <person name="Sun Y."/>
            <person name="Le M."/>
            <person name="Wang Q."/>
            <person name="Wei S."/>
            <person name="Zheng Y."/>
            <person name="Lin W."/>
            <person name="Duan Y."/>
            <person name="Cao H."/>
            <person name="Xiong S."/>
            <person name="Wang X."/>
            <person name="Wei L."/>
            <person name="Li C."/>
            <person name="Ma Q."/>
            <person name="Ju M."/>
            <person name="Zhao R."/>
            <person name="Li G."/>
            <person name="Mu C."/>
            <person name="Tian Q."/>
            <person name="Mei H."/>
            <person name="Zhang T."/>
            <person name="Gao T."/>
            <person name="Zhang H."/>
        </authorList>
    </citation>
    <scope>NUCLEOTIDE SEQUENCE</scope>
    <source>
        <strain evidence="2">G02</strain>
    </source>
</reference>
<comment type="caution">
    <text evidence="2">The sequence shown here is derived from an EMBL/GenBank/DDBJ whole genome shotgun (WGS) entry which is preliminary data.</text>
</comment>
<accession>A0AAW2JH67</accession>
<organism evidence="2">
    <name type="scientific">Sesamum radiatum</name>
    <name type="common">Black benniseed</name>
    <dbReference type="NCBI Taxonomy" id="300843"/>
    <lineage>
        <taxon>Eukaryota</taxon>
        <taxon>Viridiplantae</taxon>
        <taxon>Streptophyta</taxon>
        <taxon>Embryophyta</taxon>
        <taxon>Tracheophyta</taxon>
        <taxon>Spermatophyta</taxon>
        <taxon>Magnoliopsida</taxon>
        <taxon>eudicotyledons</taxon>
        <taxon>Gunneridae</taxon>
        <taxon>Pentapetalae</taxon>
        <taxon>asterids</taxon>
        <taxon>lamiids</taxon>
        <taxon>Lamiales</taxon>
        <taxon>Pedaliaceae</taxon>
        <taxon>Sesamum</taxon>
    </lineage>
</organism>
<protein>
    <submittedName>
        <fullName evidence="2">Uncharacterized protein</fullName>
    </submittedName>
</protein>
<evidence type="ECO:0000256" key="1">
    <source>
        <dbReference type="SAM" id="MobiDB-lite"/>
    </source>
</evidence>
<name>A0AAW2JH67_SESRA</name>
<sequence>MQYTETPSLATALADSKHRRRFLLKRNRLALKLLGGVPNTPRHSPLKQFAKTETLKHSAPHICLLLARRVAPRSRPYISLGKRPRNDFILGGQHPDTSRKFPLKQFCNPQSVRVFAREPFAPLRAGRHPLAARTSPARHSRPSYPRCGL</sequence>
<dbReference type="AlphaFoldDB" id="A0AAW2JH67"/>
<proteinExistence type="predicted"/>